<evidence type="ECO:0000256" key="1">
    <source>
        <dbReference type="ARBA" id="ARBA00009375"/>
    </source>
</evidence>
<dbReference type="EMBL" id="JALEMU010000031">
    <property type="protein sequence ID" value="MCI5755007.1"/>
    <property type="molecule type" value="Genomic_DNA"/>
</dbReference>
<evidence type="ECO:0000256" key="3">
    <source>
        <dbReference type="ARBA" id="ARBA00023235"/>
    </source>
</evidence>
<evidence type="ECO:0000313" key="9">
    <source>
        <dbReference type="EMBL" id="MCI5755007.1"/>
    </source>
</evidence>
<dbReference type="CDD" id="cd02570">
    <property type="entry name" value="PseudoU_synth_EcTruA"/>
    <property type="match status" value="1"/>
</dbReference>
<dbReference type="InterPro" id="IPR020094">
    <property type="entry name" value="TruA/RsuA/RluB/E/F_N"/>
</dbReference>
<dbReference type="EC" id="5.4.99.12" evidence="4"/>
<dbReference type="SUPFAM" id="SSF55120">
    <property type="entry name" value="Pseudouridine synthase"/>
    <property type="match status" value="1"/>
</dbReference>
<comment type="catalytic activity">
    <reaction evidence="4 7">
        <text>uridine(38/39/40) in tRNA = pseudouridine(38/39/40) in tRNA</text>
        <dbReference type="Rhea" id="RHEA:22376"/>
        <dbReference type="Rhea" id="RHEA-COMP:10085"/>
        <dbReference type="Rhea" id="RHEA-COMP:10087"/>
        <dbReference type="ChEBI" id="CHEBI:65314"/>
        <dbReference type="ChEBI" id="CHEBI:65315"/>
        <dbReference type="EC" id="5.4.99.12"/>
    </reaction>
</comment>
<dbReference type="PANTHER" id="PTHR11142:SF0">
    <property type="entry name" value="TRNA PSEUDOURIDINE SYNTHASE-LIKE 1"/>
    <property type="match status" value="1"/>
</dbReference>
<feature type="binding site" evidence="4 6">
    <location>
        <position position="112"/>
    </location>
    <ligand>
        <name>substrate</name>
    </ligand>
</feature>
<dbReference type="HAMAP" id="MF_00171">
    <property type="entry name" value="TruA"/>
    <property type="match status" value="1"/>
</dbReference>
<dbReference type="PANTHER" id="PTHR11142">
    <property type="entry name" value="PSEUDOURIDYLATE SYNTHASE"/>
    <property type="match status" value="1"/>
</dbReference>
<dbReference type="Pfam" id="PF01416">
    <property type="entry name" value="PseudoU_synth_1"/>
    <property type="match status" value="2"/>
</dbReference>
<evidence type="ECO:0000256" key="5">
    <source>
        <dbReference type="PIRSR" id="PIRSR001430-1"/>
    </source>
</evidence>
<evidence type="ECO:0000256" key="6">
    <source>
        <dbReference type="PIRSR" id="PIRSR001430-2"/>
    </source>
</evidence>
<gene>
    <name evidence="4 9" type="primary">truA</name>
    <name evidence="9" type="ORF">MR241_01790</name>
</gene>
<dbReference type="GO" id="GO:0031119">
    <property type="term" value="P:tRNA pseudouridine synthesis"/>
    <property type="evidence" value="ECO:0007669"/>
    <property type="project" value="UniProtKB-UniRule"/>
</dbReference>
<name>A0AAE3FFD7_9BACT</name>
<dbReference type="GO" id="GO:0160147">
    <property type="term" value="F:tRNA pseudouridine(38-40) synthase activity"/>
    <property type="evidence" value="ECO:0007669"/>
    <property type="project" value="UniProtKB-EC"/>
</dbReference>
<evidence type="ECO:0000313" key="10">
    <source>
        <dbReference type="Proteomes" id="UP001139365"/>
    </source>
</evidence>
<sequence length="257" mass="27960">MKLLLTIAYDGTAYHGYQVQSGQVTVQEKLNDAVCRVFGKRYPVTGCSRTDSGVHALDFKATVTLDGDAPQIPPDRVPLAMNIMLPADIAVKSAVPVPDSFHPRYDVKSKEYRYRILNSRIRDPFLAGRAYQFPVPLDTVLMNRAAGNFVGTHDFSAFTASGSDVADRVRTVYNCSVTSDGGIVTVTVSGSGFLYNMVRIITGTLIDVSCGKICADSIPDIIASLDRERAGFTAPACGLYLYRVEYDSDFTEGGTRT</sequence>
<comment type="similarity">
    <text evidence="1 4 7">Belongs to the tRNA pseudouridine synthase TruA family.</text>
</comment>
<dbReference type="NCBIfam" id="TIGR00071">
    <property type="entry name" value="hisT_truA"/>
    <property type="match status" value="1"/>
</dbReference>
<feature type="domain" description="Pseudouridine synthase I TruA alpha/beta" evidence="8">
    <location>
        <begin position="7"/>
        <end position="106"/>
    </location>
</feature>
<feature type="domain" description="Pseudouridine synthase I TruA alpha/beta" evidence="8">
    <location>
        <begin position="145"/>
        <end position="247"/>
    </location>
</feature>
<evidence type="ECO:0000259" key="8">
    <source>
        <dbReference type="Pfam" id="PF01416"/>
    </source>
</evidence>
<organism evidence="9 10">
    <name type="scientific">Candidatus Colimorpha enterica</name>
    <dbReference type="NCBI Taxonomy" id="3083063"/>
    <lineage>
        <taxon>Bacteria</taxon>
        <taxon>Pseudomonadati</taxon>
        <taxon>Bacteroidota</taxon>
        <taxon>Bacteroidia</taxon>
        <taxon>Bacteroidales</taxon>
        <taxon>Candidatus Colimorpha</taxon>
    </lineage>
</organism>
<dbReference type="Proteomes" id="UP001139365">
    <property type="component" value="Unassembled WGS sequence"/>
</dbReference>
<protein>
    <recommendedName>
        <fullName evidence="4">tRNA pseudouridine synthase A</fullName>
        <ecNumber evidence="4">5.4.99.12</ecNumber>
    </recommendedName>
    <alternativeName>
        <fullName evidence="4">tRNA pseudouridine(38-40) synthase</fullName>
    </alternativeName>
    <alternativeName>
        <fullName evidence="4">tRNA pseudouridylate synthase I</fullName>
    </alternativeName>
    <alternativeName>
        <fullName evidence="4">tRNA-uridine isomerase I</fullName>
    </alternativeName>
</protein>
<feature type="active site" description="Nucleophile" evidence="4 5">
    <location>
        <position position="51"/>
    </location>
</feature>
<keyword evidence="3 4" id="KW-0413">Isomerase</keyword>
<evidence type="ECO:0000256" key="2">
    <source>
        <dbReference type="ARBA" id="ARBA00022694"/>
    </source>
</evidence>
<accession>A0AAE3FFD7</accession>
<evidence type="ECO:0000256" key="4">
    <source>
        <dbReference type="HAMAP-Rule" id="MF_00171"/>
    </source>
</evidence>
<dbReference type="PIRSF" id="PIRSF001430">
    <property type="entry name" value="tRNA_psdUrid_synth"/>
    <property type="match status" value="1"/>
</dbReference>
<comment type="caution">
    <text evidence="9">The sequence shown here is derived from an EMBL/GenBank/DDBJ whole genome shotgun (WGS) entry which is preliminary data.</text>
</comment>
<comment type="subunit">
    <text evidence="4">Homodimer.</text>
</comment>
<comment type="function">
    <text evidence="4">Formation of pseudouridine at positions 38, 39 and 40 in the anticodon stem and loop of transfer RNAs.</text>
</comment>
<evidence type="ECO:0000256" key="7">
    <source>
        <dbReference type="RuleBase" id="RU003792"/>
    </source>
</evidence>
<keyword evidence="2 4" id="KW-0819">tRNA processing</keyword>
<dbReference type="InterPro" id="IPR001406">
    <property type="entry name" value="PsdUridine_synth_TruA"/>
</dbReference>
<proteinExistence type="inferred from homology"/>
<dbReference type="Gene3D" id="3.30.70.660">
    <property type="entry name" value="Pseudouridine synthase I, catalytic domain, C-terminal subdomain"/>
    <property type="match status" value="1"/>
</dbReference>
<dbReference type="AlphaFoldDB" id="A0AAE3FFD7"/>
<comment type="caution">
    <text evidence="4">Lacks conserved residue(s) required for the propagation of feature annotation.</text>
</comment>
<dbReference type="GO" id="GO:0003723">
    <property type="term" value="F:RNA binding"/>
    <property type="evidence" value="ECO:0007669"/>
    <property type="project" value="InterPro"/>
</dbReference>
<reference evidence="9 10" key="1">
    <citation type="submission" date="2022-03" db="EMBL/GenBank/DDBJ databases">
        <title>Metagenome-assembled genomes from swine fecal metagenomes.</title>
        <authorList>
            <person name="Holman D.B."/>
            <person name="Kommadath A."/>
        </authorList>
    </citation>
    <scope>NUCLEOTIDE SEQUENCE [LARGE SCALE GENOMIC DNA]</scope>
    <source>
        <strain evidence="9">SUG147</strain>
    </source>
</reference>
<dbReference type="InterPro" id="IPR020103">
    <property type="entry name" value="PsdUridine_synth_cat_dom_sf"/>
</dbReference>
<dbReference type="InterPro" id="IPR020095">
    <property type="entry name" value="PsdUridine_synth_TruA_C"/>
</dbReference>
<dbReference type="Gene3D" id="3.30.70.580">
    <property type="entry name" value="Pseudouridine synthase I, catalytic domain, N-terminal subdomain"/>
    <property type="match status" value="1"/>
</dbReference>
<dbReference type="InterPro" id="IPR020097">
    <property type="entry name" value="PsdUridine_synth_TruA_a/b_dom"/>
</dbReference>